<proteinExistence type="predicted"/>
<organism evidence="1 2">
    <name type="scientific">Chryseobacterium bernardetii</name>
    <dbReference type="NCBI Taxonomy" id="1241978"/>
    <lineage>
        <taxon>Bacteria</taxon>
        <taxon>Pseudomonadati</taxon>
        <taxon>Bacteroidota</taxon>
        <taxon>Flavobacteriia</taxon>
        <taxon>Flavobacteriales</taxon>
        <taxon>Weeksellaceae</taxon>
        <taxon>Chryseobacterium group</taxon>
        <taxon>Chryseobacterium</taxon>
    </lineage>
</organism>
<dbReference type="KEGG" id="cben:EG339_02640"/>
<dbReference type="AlphaFoldDB" id="A0A3G6TBF3"/>
<accession>A0A3G6TBF3</accession>
<dbReference type="RefSeq" id="WP_378112834.1">
    <property type="nucleotide sequence ID" value="NZ_JBHSDZ010000001.1"/>
</dbReference>
<dbReference type="Proteomes" id="UP000271193">
    <property type="component" value="Chromosome"/>
</dbReference>
<name>A0A3G6TBF3_9FLAO</name>
<gene>
    <name evidence="1" type="ORF">EG339_02640</name>
</gene>
<sequence>MTQYPYELYVLKIVGGGIDPETGYPTEPTEQWVFHSNCRDEVVVQQGIVTLESGEVANYSSKVLMPLGTPIIEANTQIEVRSGNQIRSKGKILRFAPTQLHCRLWV</sequence>
<dbReference type="EMBL" id="CP033932">
    <property type="protein sequence ID" value="AZB23594.1"/>
    <property type="molecule type" value="Genomic_DNA"/>
</dbReference>
<keyword evidence="2" id="KW-1185">Reference proteome</keyword>
<protein>
    <submittedName>
        <fullName evidence="1">Uncharacterized protein</fullName>
    </submittedName>
</protein>
<evidence type="ECO:0000313" key="1">
    <source>
        <dbReference type="EMBL" id="AZB23594.1"/>
    </source>
</evidence>
<reference evidence="2" key="1">
    <citation type="submission" date="2018-11" db="EMBL/GenBank/DDBJ databases">
        <title>Proposal to divide the Flavobacteriaceae and reorganize its genera based on Amino Acid Identity values calculated from whole genome sequences.</title>
        <authorList>
            <person name="Nicholson A.C."/>
            <person name="Gulvik C.A."/>
            <person name="Whitney A.M."/>
            <person name="Humrighouse B.W."/>
            <person name="Bell M."/>
            <person name="Holmes B."/>
            <person name="Steigerwalt A.G."/>
            <person name="Villarma A."/>
            <person name="Sheth M."/>
            <person name="Batra D."/>
            <person name="Pryor J."/>
            <person name="Bernardet J.-F."/>
            <person name="Hugo C."/>
            <person name="Kampfer P."/>
            <person name="Newman J."/>
            <person name="McQuiston J.R."/>
        </authorList>
    </citation>
    <scope>NUCLEOTIDE SEQUENCE [LARGE SCALE GENOMIC DNA]</scope>
    <source>
        <strain evidence="2">G0229</strain>
    </source>
</reference>
<evidence type="ECO:0000313" key="2">
    <source>
        <dbReference type="Proteomes" id="UP000271193"/>
    </source>
</evidence>